<dbReference type="Gene3D" id="1.20.120.1810">
    <property type="match status" value="1"/>
</dbReference>
<organism evidence="1 2">
    <name type="scientific">Reticulibacter mediterranei</name>
    <dbReference type="NCBI Taxonomy" id="2778369"/>
    <lineage>
        <taxon>Bacteria</taxon>
        <taxon>Bacillati</taxon>
        <taxon>Chloroflexota</taxon>
        <taxon>Ktedonobacteria</taxon>
        <taxon>Ktedonobacterales</taxon>
        <taxon>Reticulibacteraceae</taxon>
        <taxon>Reticulibacter</taxon>
    </lineage>
</organism>
<evidence type="ECO:0000313" key="1">
    <source>
        <dbReference type="EMBL" id="GHO99335.1"/>
    </source>
</evidence>
<dbReference type="GO" id="GO:0003700">
    <property type="term" value="F:DNA-binding transcription factor activity"/>
    <property type="evidence" value="ECO:0007669"/>
    <property type="project" value="InterPro"/>
</dbReference>
<dbReference type="AlphaFoldDB" id="A0A8J3IVN5"/>
<dbReference type="EMBL" id="BNJK01000002">
    <property type="protein sequence ID" value="GHO99335.1"/>
    <property type="molecule type" value="Genomic_DNA"/>
</dbReference>
<sequence length="90" mass="10153">MGEQEEERRQAHLVARGRAEQRRAEMLKEQPDALLVSEGQSAYFRLVKLSQHLVLTAARNYFTDGRDKRAIIIAGNFGLSHAVATFGLKK</sequence>
<keyword evidence="2" id="KW-1185">Reference proteome</keyword>
<dbReference type="InterPro" id="IPR013325">
    <property type="entry name" value="RNA_pol_sigma_r2"/>
</dbReference>
<reference evidence="1" key="1">
    <citation type="submission" date="2020-10" db="EMBL/GenBank/DDBJ databases">
        <title>Taxonomic study of unclassified bacteria belonging to the class Ktedonobacteria.</title>
        <authorList>
            <person name="Yabe S."/>
            <person name="Wang C.M."/>
            <person name="Zheng Y."/>
            <person name="Sakai Y."/>
            <person name="Cavaletti L."/>
            <person name="Monciardini P."/>
            <person name="Donadio S."/>
        </authorList>
    </citation>
    <scope>NUCLEOTIDE SEQUENCE</scope>
    <source>
        <strain evidence="1">ID150040</strain>
    </source>
</reference>
<dbReference type="RefSeq" id="WP_220209981.1">
    <property type="nucleotide sequence ID" value="NZ_BNJK01000002.1"/>
</dbReference>
<dbReference type="GO" id="GO:0006352">
    <property type="term" value="P:DNA-templated transcription initiation"/>
    <property type="evidence" value="ECO:0007669"/>
    <property type="project" value="InterPro"/>
</dbReference>
<evidence type="ECO:0000313" key="2">
    <source>
        <dbReference type="Proteomes" id="UP000597444"/>
    </source>
</evidence>
<accession>A0A8J3IVN5</accession>
<protein>
    <submittedName>
        <fullName evidence="1">Uncharacterized protein</fullName>
    </submittedName>
</protein>
<dbReference type="SUPFAM" id="SSF88946">
    <property type="entry name" value="Sigma2 domain of RNA polymerase sigma factors"/>
    <property type="match status" value="1"/>
</dbReference>
<dbReference type="Proteomes" id="UP000597444">
    <property type="component" value="Unassembled WGS sequence"/>
</dbReference>
<comment type="caution">
    <text evidence="1">The sequence shown here is derived from an EMBL/GenBank/DDBJ whole genome shotgun (WGS) entry which is preliminary data.</text>
</comment>
<name>A0A8J3IVN5_9CHLR</name>
<gene>
    <name evidence="1" type="ORF">KSF_093830</name>
</gene>
<proteinExistence type="predicted"/>